<dbReference type="AlphaFoldDB" id="A0A5P2G719"/>
<dbReference type="PROSITE" id="PS51257">
    <property type="entry name" value="PROKAR_LIPOPROTEIN"/>
    <property type="match status" value="1"/>
</dbReference>
<dbReference type="Gene3D" id="2.60.40.1740">
    <property type="entry name" value="hypothetical protein (bacova_03559)"/>
    <property type="match status" value="1"/>
</dbReference>
<feature type="domain" description="F5/8 type C" evidence="1">
    <location>
        <begin position="346"/>
        <end position="514"/>
    </location>
</feature>
<sequence>MQKYYLSTIRFLLGFTILVSIFISCKKDLYADSSDIYAQLSANKFFELGSASADIVNGKVYHDTTYSYPAIPILLNGVANSDMHITGVIDTTLAAEINEFYKSNNLVAKVGAFRLKSDTLTVHAGTSIVTDSLYGMLDDARYLDSAGVYVIPVRINTTNNELIKNPIALFRMGYTQTNYYGRFSSGNYYSEDNPSLYTYSSNVNNFGYFDIVVNRKNHNQVGDLVFNINPGVSSPFHYGSLKILAGLDFENSIINDFKTTVDTVERLNNYAIMPSGNLKIETGAVVVQQDNYSSWDNFVYRLSNLSSLSADSNYLFYFHLPANSDTNYFPPDPNKAYSNMFVRVKCNDLKSLNIDSNNAVVNGSLMDRANWNVYSSQGNDSTYEANYYNYLIPSNAIDGDVDTYWGPMGFTTSSAFFINMQNAHSVKGFRIFPNYIDLTMDILTAEILSSNDGNNWTSQGYYFGSVTDPNSSKDNPDYKYIHFNSSVNAQYFQIKILSTSNYYSTSSIPEIVGYE</sequence>
<dbReference type="InterPro" id="IPR000421">
    <property type="entry name" value="FA58C"/>
</dbReference>
<evidence type="ECO:0000313" key="2">
    <source>
        <dbReference type="EMBL" id="QES89023.1"/>
    </source>
</evidence>
<evidence type="ECO:0000259" key="1">
    <source>
        <dbReference type="PROSITE" id="PS50022"/>
    </source>
</evidence>
<organism evidence="2 3">
    <name type="scientific">Rhizosphaericola mali</name>
    <dbReference type="NCBI Taxonomy" id="2545455"/>
    <lineage>
        <taxon>Bacteria</taxon>
        <taxon>Pseudomonadati</taxon>
        <taxon>Bacteroidota</taxon>
        <taxon>Chitinophagia</taxon>
        <taxon>Chitinophagales</taxon>
        <taxon>Chitinophagaceae</taxon>
        <taxon>Rhizosphaericola</taxon>
    </lineage>
</organism>
<gene>
    <name evidence="2" type="ORF">E0W69_010260</name>
</gene>
<dbReference type="InterPro" id="IPR008979">
    <property type="entry name" value="Galactose-bd-like_sf"/>
</dbReference>
<dbReference type="OrthoDB" id="3965347at2"/>
<dbReference type="Gene3D" id="2.60.120.260">
    <property type="entry name" value="Galactose-binding domain-like"/>
    <property type="match status" value="1"/>
</dbReference>
<dbReference type="KEGG" id="arac:E0W69_010260"/>
<keyword evidence="3" id="KW-1185">Reference proteome</keyword>
<protein>
    <submittedName>
        <fullName evidence="2">Discoidin domain-containing protein</fullName>
    </submittedName>
</protein>
<dbReference type="SUPFAM" id="SSF49785">
    <property type="entry name" value="Galactose-binding domain-like"/>
    <property type="match status" value="1"/>
</dbReference>
<dbReference type="Proteomes" id="UP000292424">
    <property type="component" value="Chromosome"/>
</dbReference>
<dbReference type="InterPro" id="IPR013728">
    <property type="entry name" value="BT_3987-like_N"/>
</dbReference>
<accession>A0A5P2G719</accession>
<name>A0A5P2G719_9BACT</name>
<evidence type="ECO:0000313" key="3">
    <source>
        <dbReference type="Proteomes" id="UP000292424"/>
    </source>
</evidence>
<proteinExistence type="predicted"/>
<dbReference type="EMBL" id="CP044016">
    <property type="protein sequence ID" value="QES89023.1"/>
    <property type="molecule type" value="Genomic_DNA"/>
</dbReference>
<dbReference type="PROSITE" id="PS50022">
    <property type="entry name" value="FA58C_3"/>
    <property type="match status" value="1"/>
</dbReference>
<reference evidence="2 3" key="1">
    <citation type="submission" date="2019-09" db="EMBL/GenBank/DDBJ databases">
        <title>Complete genome sequence of Arachidicoccus sp. B3-10 isolated from apple orchard soil.</title>
        <authorList>
            <person name="Kim H.S."/>
            <person name="Han K.-I."/>
            <person name="Suh M.K."/>
            <person name="Lee K.C."/>
            <person name="Eom M.K."/>
            <person name="Kim J.-S."/>
            <person name="Kang S.W."/>
            <person name="Sin Y."/>
            <person name="Lee J.-S."/>
        </authorList>
    </citation>
    <scope>NUCLEOTIDE SEQUENCE [LARGE SCALE GENOMIC DNA]</scope>
    <source>
        <strain evidence="2 3">B3-10</strain>
    </source>
</reference>
<dbReference type="Pfam" id="PF08522">
    <property type="entry name" value="BT_3987-like_N"/>
    <property type="match status" value="1"/>
</dbReference>
<dbReference type="RefSeq" id="WP_131329969.1">
    <property type="nucleotide sequence ID" value="NZ_CP044016.1"/>
</dbReference>
<dbReference type="Pfam" id="PF00754">
    <property type="entry name" value="F5_F8_type_C"/>
    <property type="match status" value="1"/>
</dbReference>